<dbReference type="GO" id="GO:0071944">
    <property type="term" value="C:cell periphery"/>
    <property type="evidence" value="ECO:0007669"/>
    <property type="project" value="TreeGrafter"/>
</dbReference>
<keyword evidence="3 4" id="KW-0472">Membrane</keyword>
<dbReference type="InterPro" id="IPR004835">
    <property type="entry name" value="Chitin_synth"/>
</dbReference>
<evidence type="ECO:0000313" key="5">
    <source>
        <dbReference type="EMBL" id="CAF4720589.1"/>
    </source>
</evidence>
<dbReference type="GO" id="GO:0004100">
    <property type="term" value="F:chitin synthase activity"/>
    <property type="evidence" value="ECO:0007669"/>
    <property type="project" value="InterPro"/>
</dbReference>
<reference evidence="5" key="1">
    <citation type="submission" date="2021-02" db="EMBL/GenBank/DDBJ databases">
        <authorList>
            <person name="Nowell W R."/>
        </authorList>
    </citation>
    <scope>NUCLEOTIDE SEQUENCE</scope>
</reference>
<protein>
    <submittedName>
        <fullName evidence="5">Uncharacterized protein</fullName>
    </submittedName>
</protein>
<dbReference type="PANTHER" id="PTHR22914">
    <property type="entry name" value="CHITIN SYNTHASE"/>
    <property type="match status" value="1"/>
</dbReference>
<evidence type="ECO:0000256" key="2">
    <source>
        <dbReference type="ARBA" id="ARBA00022692"/>
    </source>
</evidence>
<comment type="caution">
    <text evidence="5">The sequence shown here is derived from an EMBL/GenBank/DDBJ whole genome shotgun (WGS) entry which is preliminary data.</text>
</comment>
<organism evidence="5 6">
    <name type="scientific">Rotaria socialis</name>
    <dbReference type="NCBI Taxonomy" id="392032"/>
    <lineage>
        <taxon>Eukaryota</taxon>
        <taxon>Metazoa</taxon>
        <taxon>Spiralia</taxon>
        <taxon>Gnathifera</taxon>
        <taxon>Rotifera</taxon>
        <taxon>Eurotatoria</taxon>
        <taxon>Bdelloidea</taxon>
        <taxon>Philodinida</taxon>
        <taxon>Philodinidae</taxon>
        <taxon>Rotaria</taxon>
    </lineage>
</organism>
<dbReference type="GO" id="GO:0006031">
    <property type="term" value="P:chitin biosynthetic process"/>
    <property type="evidence" value="ECO:0007669"/>
    <property type="project" value="TreeGrafter"/>
</dbReference>
<dbReference type="Proteomes" id="UP000663873">
    <property type="component" value="Unassembled WGS sequence"/>
</dbReference>
<gene>
    <name evidence="5" type="ORF">UJA718_LOCUS37229</name>
</gene>
<comment type="subcellular location">
    <subcellularLocation>
        <location evidence="1">Membrane</location>
        <topology evidence="1">Multi-pass membrane protein</topology>
    </subcellularLocation>
</comment>
<accession>A0A821JKX8</accession>
<name>A0A821JKX8_9BILA</name>
<keyword evidence="4" id="KW-1133">Transmembrane helix</keyword>
<keyword evidence="2 4" id="KW-0812">Transmembrane</keyword>
<evidence type="ECO:0000256" key="4">
    <source>
        <dbReference type="SAM" id="Phobius"/>
    </source>
</evidence>
<evidence type="ECO:0000313" key="6">
    <source>
        <dbReference type="Proteomes" id="UP000663873"/>
    </source>
</evidence>
<dbReference type="AlphaFoldDB" id="A0A821JKX8"/>
<keyword evidence="6" id="KW-1185">Reference proteome</keyword>
<evidence type="ECO:0000256" key="1">
    <source>
        <dbReference type="ARBA" id="ARBA00004141"/>
    </source>
</evidence>
<sequence length="254" mass="29056">MHPQEFWCIVPGLLYFLCIPSGYLFLLIYSLCNLNIVSWGTREAPKKVKKNQSKEEIERAKMQELSQAKQKSAGFLNQVFANFNLKKYDQRIRSYARKWLGLERSGLNGVLLQQILSAVERMEKSKYDEEMDAVATTGLYPQQNQSQGESEVDPKYGLMQLAVRAGSTGALTHRASYSQADQQQLIYRGANNSRSTPYGQIMSYGGVSRPFEGPVIKRDELVNPAWIFEESLQDSEVVMLDSRETKFFQELIER</sequence>
<dbReference type="PANTHER" id="PTHR22914:SF42">
    <property type="entry name" value="CHITIN SYNTHASE"/>
    <property type="match status" value="1"/>
</dbReference>
<dbReference type="GO" id="GO:0016020">
    <property type="term" value="C:membrane"/>
    <property type="evidence" value="ECO:0007669"/>
    <property type="project" value="UniProtKB-SubCell"/>
</dbReference>
<evidence type="ECO:0000256" key="3">
    <source>
        <dbReference type="ARBA" id="ARBA00023136"/>
    </source>
</evidence>
<dbReference type="EMBL" id="CAJOBP010036781">
    <property type="protein sequence ID" value="CAF4720589.1"/>
    <property type="molecule type" value="Genomic_DNA"/>
</dbReference>
<feature type="non-terminal residue" evidence="5">
    <location>
        <position position="254"/>
    </location>
</feature>
<proteinExistence type="predicted"/>
<feature type="transmembrane region" description="Helical" evidence="4">
    <location>
        <begin position="12"/>
        <end position="32"/>
    </location>
</feature>